<evidence type="ECO:0000313" key="4">
    <source>
        <dbReference type="EMBL" id="MFC4132385.1"/>
    </source>
</evidence>
<comment type="caution">
    <text evidence="4">The sequence shown here is derived from an EMBL/GenBank/DDBJ whole genome shotgun (WGS) entry which is preliminary data.</text>
</comment>
<proteinExistence type="predicted"/>
<feature type="transmembrane region" description="Helical" evidence="2">
    <location>
        <begin position="511"/>
        <end position="529"/>
    </location>
</feature>
<reference evidence="5" key="1">
    <citation type="journal article" date="2019" name="Int. J. Syst. Evol. Microbiol.">
        <title>The Global Catalogue of Microorganisms (GCM) 10K type strain sequencing project: providing services to taxonomists for standard genome sequencing and annotation.</title>
        <authorList>
            <consortium name="The Broad Institute Genomics Platform"/>
            <consortium name="The Broad Institute Genome Sequencing Center for Infectious Disease"/>
            <person name="Wu L."/>
            <person name="Ma J."/>
        </authorList>
    </citation>
    <scope>NUCLEOTIDE SEQUENCE [LARGE SCALE GENOMIC DNA]</scope>
    <source>
        <strain evidence="5">CGMCC 4.7289</strain>
    </source>
</reference>
<accession>A0ABV8LNQ5</accession>
<dbReference type="InterPro" id="IPR013320">
    <property type="entry name" value="ConA-like_dom_sf"/>
</dbReference>
<keyword evidence="2" id="KW-0812">Transmembrane</keyword>
<organism evidence="4 5">
    <name type="scientific">Hamadaea flava</name>
    <dbReference type="NCBI Taxonomy" id="1742688"/>
    <lineage>
        <taxon>Bacteria</taxon>
        <taxon>Bacillati</taxon>
        <taxon>Actinomycetota</taxon>
        <taxon>Actinomycetes</taxon>
        <taxon>Micromonosporales</taxon>
        <taxon>Micromonosporaceae</taxon>
        <taxon>Hamadaea</taxon>
    </lineage>
</organism>
<dbReference type="EMBL" id="JBHSAY010000009">
    <property type="protein sequence ID" value="MFC4132385.1"/>
    <property type="molecule type" value="Genomic_DNA"/>
</dbReference>
<keyword evidence="2" id="KW-1133">Transmembrane helix</keyword>
<dbReference type="Gene3D" id="2.60.120.200">
    <property type="match status" value="1"/>
</dbReference>
<dbReference type="Proteomes" id="UP001595816">
    <property type="component" value="Unassembled WGS sequence"/>
</dbReference>
<feature type="region of interest" description="Disordered" evidence="1">
    <location>
        <begin position="467"/>
        <end position="499"/>
    </location>
</feature>
<evidence type="ECO:0000259" key="3">
    <source>
        <dbReference type="Pfam" id="PF24346"/>
    </source>
</evidence>
<name>A0ABV8LNQ5_9ACTN</name>
<dbReference type="InterPro" id="IPR055354">
    <property type="entry name" value="DUF7507"/>
</dbReference>
<dbReference type="Pfam" id="PF24346">
    <property type="entry name" value="DUF7507"/>
    <property type="match status" value="1"/>
</dbReference>
<evidence type="ECO:0000256" key="1">
    <source>
        <dbReference type="SAM" id="MobiDB-lite"/>
    </source>
</evidence>
<dbReference type="RefSeq" id="WP_253753337.1">
    <property type="nucleotide sequence ID" value="NZ_JAMZDZ010000001.1"/>
</dbReference>
<evidence type="ECO:0000256" key="2">
    <source>
        <dbReference type="SAM" id="Phobius"/>
    </source>
</evidence>
<dbReference type="SUPFAM" id="SSF49899">
    <property type="entry name" value="Concanavalin A-like lectins/glucanases"/>
    <property type="match status" value="1"/>
</dbReference>
<gene>
    <name evidence="4" type="ORF">ACFOZ4_17395</name>
</gene>
<keyword evidence="5" id="KW-1185">Reference proteome</keyword>
<feature type="domain" description="DUF7507" evidence="3">
    <location>
        <begin position="368"/>
        <end position="458"/>
    </location>
</feature>
<protein>
    <recommendedName>
        <fullName evidence="3">DUF7507 domain-containing protein</fullName>
    </recommendedName>
</protein>
<sequence length="537" mass="54581">MRPNQPESISRPRRVLVGGIAVAIAVLTGGGVGWAAPAEGTLLVDEPFTGAAADARFAGYGSACLTGAPPVTGIGDGPHPLGGCGSAVGPVPPAGGAPFGFLRLTDDLNDQSGAVLFEQALPASEGIEVTFDQYQYGSTTPATPADGISFFLVDGSGGLSAPGAFGGSLGYGKKLPDDDPANPFLPGVDHGYLGVGFDVLGNYFGDWEHRGSGCAQQSPAGTPFRIPGPGQNMVTVRGPGNGTEGYCFLTATTSNFTTTGPWPSTLPGQLQGPLTAFPPGTTAEQAAQLLQPSKRTVTIQLSPGPTPHVTVDIDFNDGAGARRVLDFDAPTPVPDTYKFGFGASTGLFTDIHLIGNVTVRSMQPLAMLDLAKSADTSRVYREGDTVEYTYTVTNVTGVPVPDIKVADDRVTGVVCESTSLAPAGSPGDSTTCTGSYLVTAEDVLAGTITNTATATGDDGRVVSPERAVTVETEPTPSPSPSLSPSSSPGPAVSPAPSGPALANTGTSLSPMLFFGAAAILLGVITLLISRRLYGSRH</sequence>
<evidence type="ECO:0000313" key="5">
    <source>
        <dbReference type="Proteomes" id="UP001595816"/>
    </source>
</evidence>
<keyword evidence="2" id="KW-0472">Membrane</keyword>